<protein>
    <submittedName>
        <fullName evidence="1">Uncharacterized protein</fullName>
    </submittedName>
</protein>
<accession>A0A6G4V080</accession>
<evidence type="ECO:0000313" key="2">
    <source>
        <dbReference type="Proteomes" id="UP000472335"/>
    </source>
</evidence>
<keyword evidence="2" id="KW-1185">Reference proteome</keyword>
<name>A0A6G4V080_9ACTN</name>
<dbReference type="RefSeq" id="WP_165255515.1">
    <property type="nucleotide sequence ID" value="NZ_JAAKZY010000013.1"/>
</dbReference>
<gene>
    <name evidence="1" type="ORF">G5C60_06505</name>
</gene>
<dbReference type="AlphaFoldDB" id="A0A6G4V080"/>
<organism evidence="1 2">
    <name type="scientific">Streptomyces scabichelini</name>
    <dbReference type="NCBI Taxonomy" id="2711217"/>
    <lineage>
        <taxon>Bacteria</taxon>
        <taxon>Bacillati</taxon>
        <taxon>Actinomycetota</taxon>
        <taxon>Actinomycetes</taxon>
        <taxon>Kitasatosporales</taxon>
        <taxon>Streptomycetaceae</taxon>
        <taxon>Streptomyces</taxon>
    </lineage>
</organism>
<sequence>MYSPEEVQTAIQRSANKFAGQDADLTVLPGSTRSDIQEIAELLGLSKGKTKRVAQRMMDMMRDEEWLIKSKVPYGYISGPFGG</sequence>
<dbReference type="Proteomes" id="UP000472335">
    <property type="component" value="Unassembled WGS sequence"/>
</dbReference>
<reference evidence="1 2" key="1">
    <citation type="submission" date="2020-02" db="EMBL/GenBank/DDBJ databases">
        <title>Whole-genome analyses of novel actinobacteria.</title>
        <authorList>
            <person name="Sahin N."/>
            <person name="Gencbay T."/>
        </authorList>
    </citation>
    <scope>NUCLEOTIDE SEQUENCE [LARGE SCALE GENOMIC DNA]</scope>
    <source>
        <strain evidence="1 2">HC44</strain>
    </source>
</reference>
<proteinExistence type="predicted"/>
<comment type="caution">
    <text evidence="1">The sequence shown here is derived from an EMBL/GenBank/DDBJ whole genome shotgun (WGS) entry which is preliminary data.</text>
</comment>
<dbReference type="EMBL" id="JAAKZY010000013">
    <property type="protein sequence ID" value="NGO07310.1"/>
    <property type="molecule type" value="Genomic_DNA"/>
</dbReference>
<evidence type="ECO:0000313" key="1">
    <source>
        <dbReference type="EMBL" id="NGO07310.1"/>
    </source>
</evidence>